<dbReference type="InterPro" id="IPR036412">
    <property type="entry name" value="HAD-like_sf"/>
</dbReference>
<dbReference type="InterPro" id="IPR006439">
    <property type="entry name" value="HAD-SF_hydro_IA"/>
</dbReference>
<proteinExistence type="predicted"/>
<dbReference type="NCBIfam" id="TIGR02254">
    <property type="entry name" value="YjjG_YfnB"/>
    <property type="match status" value="1"/>
</dbReference>
<dbReference type="InterPro" id="IPR023214">
    <property type="entry name" value="HAD_sf"/>
</dbReference>
<evidence type="ECO:0000313" key="1">
    <source>
        <dbReference type="EMBL" id="TWI91659.1"/>
    </source>
</evidence>
<dbReference type="Pfam" id="PF00702">
    <property type="entry name" value="Hydrolase"/>
    <property type="match status" value="1"/>
</dbReference>
<dbReference type="PRINTS" id="PR00413">
    <property type="entry name" value="HADHALOGNASE"/>
</dbReference>
<keyword evidence="1" id="KW-0378">Hydrolase</keyword>
<dbReference type="GO" id="GO:0008253">
    <property type="term" value="F:5'-nucleotidase activity"/>
    <property type="evidence" value="ECO:0007669"/>
    <property type="project" value="InterPro"/>
</dbReference>
<reference evidence="1 2" key="1">
    <citation type="journal article" date="2013" name="Stand. Genomic Sci.">
        <title>Genomic Encyclopedia of Type Strains, Phase I: The one thousand microbial genomes (KMG-I) project.</title>
        <authorList>
            <person name="Kyrpides N.C."/>
            <person name="Woyke T."/>
            <person name="Eisen J.A."/>
            <person name="Garrity G."/>
            <person name="Lilburn T.G."/>
            <person name="Beck B.J."/>
            <person name="Whitman W.B."/>
            <person name="Hugenholtz P."/>
            <person name="Klenk H.P."/>
        </authorList>
    </citation>
    <scope>NUCLEOTIDE SEQUENCE [LARGE SCALE GENOMIC DNA]</scope>
    <source>
        <strain evidence="1 2">DSM 13484</strain>
    </source>
</reference>
<dbReference type="SFLD" id="SFLDG01129">
    <property type="entry name" value="C1.5:_HAD__Beta-PGM__Phosphata"/>
    <property type="match status" value="1"/>
</dbReference>
<keyword evidence="2" id="KW-1185">Reference proteome</keyword>
<dbReference type="PANTHER" id="PTHR47478">
    <property type="match status" value="1"/>
</dbReference>
<evidence type="ECO:0000313" key="2">
    <source>
        <dbReference type="Proteomes" id="UP000316778"/>
    </source>
</evidence>
<accession>A0A562TDR8</accession>
<sequence length="257" mass="29893">MVKNRKIRKKYAYLHIRALVRNFAFVMKYKHIFFDLDHTLWDFETNSYQTLQELYHHFDLGSRGVPSFDAFYNSYVVHNEQLWDRFRKGFINRNELRTKRFRMALLDFKIGDEKLAASLGSLFLEILPTKTALFPYTAEVLGYLKEKQYPLHMITNGFEETQLQKMRNAGIDHYFTHIITSEVAGSLKPYREIFDFAVTRAAATVTDCIMIGDALDLDIAGAHNVGMDQVYFNPKIPATGIQPTYTISCLSELKTIF</sequence>
<dbReference type="AlphaFoldDB" id="A0A562TDR8"/>
<dbReference type="SFLD" id="SFLDS00003">
    <property type="entry name" value="Haloacid_Dehalogenase"/>
    <property type="match status" value="1"/>
</dbReference>
<dbReference type="InterPro" id="IPR052550">
    <property type="entry name" value="Pyrimidine_5'-ntase_YjjG"/>
</dbReference>
<dbReference type="Gene3D" id="1.10.150.240">
    <property type="entry name" value="Putative phosphatase, domain 2"/>
    <property type="match status" value="1"/>
</dbReference>
<comment type="caution">
    <text evidence="1">The sequence shown here is derived from an EMBL/GenBank/DDBJ whole genome shotgun (WGS) entry which is preliminary data.</text>
</comment>
<organism evidence="1 2">
    <name type="scientific">Chitinophaga japonensis</name>
    <name type="common">Flexibacter japonensis</name>
    <dbReference type="NCBI Taxonomy" id="104662"/>
    <lineage>
        <taxon>Bacteria</taxon>
        <taxon>Pseudomonadati</taxon>
        <taxon>Bacteroidota</taxon>
        <taxon>Chitinophagia</taxon>
        <taxon>Chitinophagales</taxon>
        <taxon>Chitinophagaceae</taxon>
        <taxon>Chitinophaga</taxon>
    </lineage>
</organism>
<dbReference type="SUPFAM" id="SSF56784">
    <property type="entry name" value="HAD-like"/>
    <property type="match status" value="1"/>
</dbReference>
<dbReference type="NCBIfam" id="TIGR01549">
    <property type="entry name" value="HAD-SF-IA-v1"/>
    <property type="match status" value="1"/>
</dbReference>
<dbReference type="InterPro" id="IPR023198">
    <property type="entry name" value="PGP-like_dom2"/>
</dbReference>
<dbReference type="Proteomes" id="UP000316778">
    <property type="component" value="Unassembled WGS sequence"/>
</dbReference>
<dbReference type="PANTHER" id="PTHR47478:SF1">
    <property type="entry name" value="PYRIMIDINE 5'-NUCLEOTIDASE YJJG"/>
    <property type="match status" value="1"/>
</dbReference>
<dbReference type="InterPro" id="IPR011951">
    <property type="entry name" value="HAD-SF_hydro_IA_YjjG/PynA"/>
</dbReference>
<gene>
    <name evidence="1" type="ORF">LX66_1035</name>
</gene>
<dbReference type="Gene3D" id="3.40.50.1000">
    <property type="entry name" value="HAD superfamily/HAD-like"/>
    <property type="match status" value="1"/>
</dbReference>
<name>A0A562TDR8_CHIJA</name>
<protein>
    <submittedName>
        <fullName evidence="1">Putative hydrolase of the HAD superfamily</fullName>
    </submittedName>
</protein>
<dbReference type="EMBL" id="VLLG01000002">
    <property type="protein sequence ID" value="TWI91659.1"/>
    <property type="molecule type" value="Genomic_DNA"/>
</dbReference>